<accession>A0A845GHL7</accession>
<evidence type="ECO:0000313" key="2">
    <source>
        <dbReference type="Proteomes" id="UP000447355"/>
    </source>
</evidence>
<organism evidence="1 2">
    <name type="scientific">Duganella vulcania</name>
    <dbReference type="NCBI Taxonomy" id="2692166"/>
    <lineage>
        <taxon>Bacteria</taxon>
        <taxon>Pseudomonadati</taxon>
        <taxon>Pseudomonadota</taxon>
        <taxon>Betaproteobacteria</taxon>
        <taxon>Burkholderiales</taxon>
        <taxon>Oxalobacteraceae</taxon>
        <taxon>Telluria group</taxon>
        <taxon>Duganella</taxon>
    </lineage>
</organism>
<dbReference type="EMBL" id="WWCX01000001">
    <property type="protein sequence ID" value="MYM92528.1"/>
    <property type="molecule type" value="Genomic_DNA"/>
</dbReference>
<evidence type="ECO:0000313" key="1">
    <source>
        <dbReference type="EMBL" id="MYM92528.1"/>
    </source>
</evidence>
<dbReference type="RefSeq" id="WP_161081792.1">
    <property type="nucleotide sequence ID" value="NZ_WWCX01000001.1"/>
</dbReference>
<comment type="caution">
    <text evidence="1">The sequence shown here is derived from an EMBL/GenBank/DDBJ whole genome shotgun (WGS) entry which is preliminary data.</text>
</comment>
<name>A0A845GHL7_9BURK</name>
<gene>
    <name evidence="1" type="ORF">GTP90_01485</name>
</gene>
<dbReference type="AlphaFoldDB" id="A0A845GHL7"/>
<reference evidence="1" key="1">
    <citation type="submission" date="2019-12" db="EMBL/GenBank/DDBJ databases">
        <title>Novel species isolated from a subtropical stream in China.</title>
        <authorList>
            <person name="Lu H."/>
        </authorList>
    </citation>
    <scope>NUCLEOTIDE SEQUENCE [LARGE SCALE GENOMIC DNA]</scope>
    <source>
        <strain evidence="1">FT81W</strain>
    </source>
</reference>
<protein>
    <submittedName>
        <fullName evidence="1">Uncharacterized protein</fullName>
    </submittedName>
</protein>
<sequence>MLSNYTPKVPVPAESSARYREGWLYADWYSSHGGSADADSPDGWPEEKYEGWWDRLALETRAATTV</sequence>
<proteinExistence type="predicted"/>
<dbReference type="Proteomes" id="UP000447355">
    <property type="component" value="Unassembled WGS sequence"/>
</dbReference>